<sequence length="249" mass="26750">MPRPKNAAQPTVPSRERVPEAETLYRAGDPDFMTSLARGLHVIRAFAGVDRRLTIADVSRATGLTRAVVRRCLYTLRELGYAASDGRMFHLQPRILSLGYAYLSTAPLAIAAQPVLQELSERIGEATTVGVLDEGAVVYVARASTQRIMSVTLGVGSRLQAYCTALGRVLLASLPSAQAAAELARGELTAHTRFTVTSRPRLLEILAQVRAEGYALNDQELEIGLRAIAVPVRNVVGETVAAMNVSAQA</sequence>
<dbReference type="InterPro" id="IPR005471">
    <property type="entry name" value="Tscrpt_reg_IclR_N"/>
</dbReference>
<dbReference type="PANTHER" id="PTHR30136:SF34">
    <property type="entry name" value="TRANSCRIPTIONAL REGULATOR"/>
    <property type="match status" value="1"/>
</dbReference>
<dbReference type="InterPro" id="IPR014757">
    <property type="entry name" value="Tscrpt_reg_IclR_C"/>
</dbReference>
<dbReference type="SUPFAM" id="SSF55781">
    <property type="entry name" value="GAF domain-like"/>
    <property type="match status" value="1"/>
</dbReference>
<dbReference type="PROSITE" id="PS51077">
    <property type="entry name" value="HTH_ICLR"/>
    <property type="match status" value="1"/>
</dbReference>
<organism evidence="6">
    <name type="scientific">mine drainage metagenome</name>
    <dbReference type="NCBI Taxonomy" id="410659"/>
    <lineage>
        <taxon>unclassified sequences</taxon>
        <taxon>metagenomes</taxon>
        <taxon>ecological metagenomes</taxon>
    </lineage>
</organism>
<keyword evidence="3" id="KW-0804">Transcription</keyword>
<name>T1CSW7_9ZZZZ</name>
<keyword evidence="1" id="KW-0805">Transcription regulation</keyword>
<dbReference type="SMART" id="SM00346">
    <property type="entry name" value="HTH_ICLR"/>
    <property type="match status" value="1"/>
</dbReference>
<dbReference type="Pfam" id="PF01614">
    <property type="entry name" value="IclR_C"/>
    <property type="match status" value="1"/>
</dbReference>
<feature type="non-terminal residue" evidence="6">
    <location>
        <position position="249"/>
    </location>
</feature>
<dbReference type="InterPro" id="IPR050707">
    <property type="entry name" value="HTH_MetabolicPath_Reg"/>
</dbReference>
<dbReference type="PROSITE" id="PS51078">
    <property type="entry name" value="ICLR_ED"/>
    <property type="match status" value="1"/>
</dbReference>
<comment type="caution">
    <text evidence="6">The sequence shown here is derived from an EMBL/GenBank/DDBJ whole genome shotgun (WGS) entry which is preliminary data.</text>
</comment>
<keyword evidence="2" id="KW-0238">DNA-binding</keyword>
<feature type="domain" description="IclR-ED" evidence="5">
    <location>
        <begin position="94"/>
        <end position="249"/>
    </location>
</feature>
<evidence type="ECO:0000256" key="2">
    <source>
        <dbReference type="ARBA" id="ARBA00023125"/>
    </source>
</evidence>
<reference evidence="6" key="2">
    <citation type="journal article" date="2014" name="ISME J.">
        <title>Microbial stratification in low pH oxic and suboxic macroscopic growths along an acid mine drainage.</title>
        <authorList>
            <person name="Mendez-Garcia C."/>
            <person name="Mesa V."/>
            <person name="Sprenger R.R."/>
            <person name="Richter M."/>
            <person name="Diez M.S."/>
            <person name="Solano J."/>
            <person name="Bargiela R."/>
            <person name="Golyshina O.V."/>
            <person name="Manteca A."/>
            <person name="Ramos J.L."/>
            <person name="Gallego J.R."/>
            <person name="Llorente I."/>
            <person name="Martins Dos Santos V.A."/>
            <person name="Jensen O.N."/>
            <person name="Pelaez A.I."/>
            <person name="Sanchez J."/>
            <person name="Ferrer M."/>
        </authorList>
    </citation>
    <scope>NUCLEOTIDE SEQUENCE</scope>
</reference>
<dbReference type="InterPro" id="IPR029016">
    <property type="entry name" value="GAF-like_dom_sf"/>
</dbReference>
<accession>T1CSW7</accession>
<evidence type="ECO:0000259" key="5">
    <source>
        <dbReference type="PROSITE" id="PS51078"/>
    </source>
</evidence>
<reference evidence="6" key="1">
    <citation type="submission" date="2013-08" db="EMBL/GenBank/DDBJ databases">
        <authorList>
            <person name="Mendez C."/>
            <person name="Richter M."/>
            <person name="Ferrer M."/>
            <person name="Sanchez J."/>
        </authorList>
    </citation>
    <scope>NUCLEOTIDE SEQUENCE</scope>
</reference>
<dbReference type="AlphaFoldDB" id="T1CSW7"/>
<dbReference type="GO" id="GO:0003677">
    <property type="term" value="F:DNA binding"/>
    <property type="evidence" value="ECO:0007669"/>
    <property type="project" value="UniProtKB-KW"/>
</dbReference>
<evidence type="ECO:0000313" key="6">
    <source>
        <dbReference type="EMBL" id="EQD71659.1"/>
    </source>
</evidence>
<feature type="domain" description="HTH iclR-type" evidence="4">
    <location>
        <begin position="33"/>
        <end position="93"/>
    </location>
</feature>
<gene>
    <name evidence="6" type="ORF">B1A_05687</name>
</gene>
<evidence type="ECO:0000259" key="4">
    <source>
        <dbReference type="PROSITE" id="PS51077"/>
    </source>
</evidence>
<evidence type="ECO:0000256" key="3">
    <source>
        <dbReference type="ARBA" id="ARBA00023163"/>
    </source>
</evidence>
<dbReference type="PANTHER" id="PTHR30136">
    <property type="entry name" value="HELIX-TURN-HELIX TRANSCRIPTIONAL REGULATOR, ICLR FAMILY"/>
    <property type="match status" value="1"/>
</dbReference>
<dbReference type="GO" id="GO:0003700">
    <property type="term" value="F:DNA-binding transcription factor activity"/>
    <property type="evidence" value="ECO:0007669"/>
    <property type="project" value="TreeGrafter"/>
</dbReference>
<dbReference type="SUPFAM" id="SSF46785">
    <property type="entry name" value="Winged helix' DNA-binding domain"/>
    <property type="match status" value="1"/>
</dbReference>
<dbReference type="Pfam" id="PF09339">
    <property type="entry name" value="HTH_IclR"/>
    <property type="match status" value="1"/>
</dbReference>
<dbReference type="Gene3D" id="1.10.10.10">
    <property type="entry name" value="Winged helix-like DNA-binding domain superfamily/Winged helix DNA-binding domain"/>
    <property type="match status" value="1"/>
</dbReference>
<dbReference type="InterPro" id="IPR036388">
    <property type="entry name" value="WH-like_DNA-bd_sf"/>
</dbReference>
<evidence type="ECO:0000256" key="1">
    <source>
        <dbReference type="ARBA" id="ARBA00023015"/>
    </source>
</evidence>
<protein>
    <submittedName>
        <fullName evidence="6">Pca regulon regulatory protein</fullName>
    </submittedName>
</protein>
<dbReference type="EMBL" id="AUZX01004150">
    <property type="protein sequence ID" value="EQD71659.1"/>
    <property type="molecule type" value="Genomic_DNA"/>
</dbReference>
<dbReference type="GO" id="GO:0045892">
    <property type="term" value="P:negative regulation of DNA-templated transcription"/>
    <property type="evidence" value="ECO:0007669"/>
    <property type="project" value="TreeGrafter"/>
</dbReference>
<proteinExistence type="predicted"/>
<dbReference type="InterPro" id="IPR036390">
    <property type="entry name" value="WH_DNA-bd_sf"/>
</dbReference>
<dbReference type="Gene3D" id="3.30.450.40">
    <property type="match status" value="1"/>
</dbReference>